<protein>
    <recommendedName>
        <fullName evidence="1">CFA20 domain-containing protein</fullName>
    </recommendedName>
</protein>
<evidence type="ECO:0000313" key="2">
    <source>
        <dbReference type="EMBL" id="CCI44465.1"/>
    </source>
</evidence>
<reference evidence="2 3" key="1">
    <citation type="submission" date="2012-05" db="EMBL/GenBank/DDBJ databases">
        <title>Recombination and specialization in a pathogen metapopulation.</title>
        <authorList>
            <person name="Gardiner A."/>
            <person name="Kemen E."/>
            <person name="Schultz-Larsen T."/>
            <person name="MacLean D."/>
            <person name="Van Oosterhout C."/>
            <person name="Jones J.D.G."/>
        </authorList>
    </citation>
    <scope>NUCLEOTIDE SEQUENCE [LARGE SCALE GENOMIC DNA]</scope>
    <source>
        <strain evidence="2 3">Ac Nc2</strain>
    </source>
</reference>
<evidence type="ECO:0000259" key="1">
    <source>
        <dbReference type="Pfam" id="PF05018"/>
    </source>
</evidence>
<comment type="caution">
    <text evidence="2">The sequence shown here is derived from an EMBL/GenBank/DDBJ whole genome shotgun (WGS) entry which is preliminary data.</text>
</comment>
<gene>
    <name evidence="2" type="ORF">BN9_052740</name>
</gene>
<keyword evidence="3" id="KW-1185">Reference proteome</keyword>
<dbReference type="PANTHER" id="PTHR12458">
    <property type="entry name" value="ORF PROTEIN"/>
    <property type="match status" value="1"/>
</dbReference>
<dbReference type="EMBL" id="CAIX01000071">
    <property type="protein sequence ID" value="CCI44465.1"/>
    <property type="molecule type" value="Genomic_DNA"/>
</dbReference>
<dbReference type="Proteomes" id="UP000053237">
    <property type="component" value="Unassembled WGS sequence"/>
</dbReference>
<proteinExistence type="predicted"/>
<dbReference type="OrthoDB" id="7486196at2759"/>
<dbReference type="STRING" id="65357.A0A024GDR5"/>
<evidence type="ECO:0000313" key="3">
    <source>
        <dbReference type="Proteomes" id="UP000053237"/>
    </source>
</evidence>
<feature type="domain" description="CFA20" evidence="1">
    <location>
        <begin position="86"/>
        <end position="229"/>
    </location>
</feature>
<sequence length="243" mass="27850">MPHDTLAGEEHAVVGKISTLRIDEVVFESSGVVVESVLPGIRVFQEQHPKSSEAADTKYFILPPQQHPDIRKRQLRDELLRNENQISILEDEDVNVQVVQIQGHKEGLVFSVNSVLRYLVLFIKNLKQYVEIDVTILVSGREYKVMNVTNARSLAKVDADQSKCQIPFLFGFKTGWRYLCMDLKELSMQAFGTEHIATTHIRVRGFCRLLRVYFQEEQYNDNQLPSYLSLLATCKGNNHIVTE</sequence>
<dbReference type="InterPro" id="IPR007714">
    <property type="entry name" value="CFA20_dom"/>
</dbReference>
<organism evidence="2 3">
    <name type="scientific">Albugo candida</name>
    <dbReference type="NCBI Taxonomy" id="65357"/>
    <lineage>
        <taxon>Eukaryota</taxon>
        <taxon>Sar</taxon>
        <taxon>Stramenopiles</taxon>
        <taxon>Oomycota</taxon>
        <taxon>Peronosporomycetes</taxon>
        <taxon>Albuginales</taxon>
        <taxon>Albuginaceae</taxon>
        <taxon>Albugo</taxon>
    </lineage>
</organism>
<name>A0A024GDR5_9STRA</name>
<dbReference type="InParanoid" id="A0A024GDR5"/>
<dbReference type="InterPro" id="IPR040441">
    <property type="entry name" value="CFA20/CFAP20DC"/>
</dbReference>
<dbReference type="Pfam" id="PF05018">
    <property type="entry name" value="CFA20_dom"/>
    <property type="match status" value="1"/>
</dbReference>
<accession>A0A024GDR5</accession>
<dbReference type="AlphaFoldDB" id="A0A024GDR5"/>